<dbReference type="RefSeq" id="WP_119514898.1">
    <property type="nucleotide sequence ID" value="NZ_QXFK01000019.1"/>
</dbReference>
<dbReference type="InterPro" id="IPR021719">
    <property type="entry name" value="Prot_inh_I78"/>
</dbReference>
<evidence type="ECO:0008006" key="4">
    <source>
        <dbReference type="Google" id="ProtNLM"/>
    </source>
</evidence>
<sequence length="104" mass="10955">MKHTGKLIALLPAAALAACATTSANEPGTPDAENGETAMCDPAAAQSYVGQKATAQIGEQILDATGARQLRWGPPRAAFTMDFRQDRVNVMYDDAMIITQITCG</sequence>
<reference evidence="2 3" key="1">
    <citation type="submission" date="2018-08" db="EMBL/GenBank/DDBJ databases">
        <title>Altererythrobacter sp.Ery1 and Ery12, the genome sequencing of novel strains in genus Alterythrobacter.</title>
        <authorList>
            <person name="Cheng H."/>
            <person name="Wu Y.-H."/>
            <person name="Fang C."/>
            <person name="Xu X.-W."/>
        </authorList>
    </citation>
    <scope>NUCLEOTIDE SEQUENCE [LARGE SCALE GENOMIC DNA]</scope>
    <source>
        <strain evidence="2 3">Ery1</strain>
    </source>
</reference>
<dbReference type="Proteomes" id="UP000285092">
    <property type="component" value="Unassembled WGS sequence"/>
</dbReference>
<evidence type="ECO:0000313" key="3">
    <source>
        <dbReference type="Proteomes" id="UP000285092"/>
    </source>
</evidence>
<comment type="caution">
    <text evidence="2">The sequence shown here is derived from an EMBL/GenBank/DDBJ whole genome shotgun (WGS) entry which is preliminary data.</text>
</comment>
<feature type="chain" id="PRO_5019016040" description="Peptidase inhibitor I78" evidence="1">
    <location>
        <begin position="25"/>
        <end position="104"/>
    </location>
</feature>
<proteinExistence type="predicted"/>
<accession>A0A418NFN8</accession>
<dbReference type="PROSITE" id="PS51257">
    <property type="entry name" value="PROKAR_LIPOPROTEIN"/>
    <property type="match status" value="1"/>
</dbReference>
<keyword evidence="3" id="KW-1185">Reference proteome</keyword>
<organism evidence="2 3">
    <name type="scientific">Pelagerythrobacter aerophilus</name>
    <dbReference type="NCBI Taxonomy" id="2306995"/>
    <lineage>
        <taxon>Bacteria</taxon>
        <taxon>Pseudomonadati</taxon>
        <taxon>Pseudomonadota</taxon>
        <taxon>Alphaproteobacteria</taxon>
        <taxon>Sphingomonadales</taxon>
        <taxon>Erythrobacteraceae</taxon>
        <taxon>Pelagerythrobacter</taxon>
    </lineage>
</organism>
<dbReference type="Gene3D" id="3.30.10.10">
    <property type="entry name" value="Trypsin Inhibitor V, subunit A"/>
    <property type="match status" value="1"/>
</dbReference>
<dbReference type="OrthoDB" id="7427364at2"/>
<feature type="signal peptide" evidence="1">
    <location>
        <begin position="1"/>
        <end position="24"/>
    </location>
</feature>
<dbReference type="EMBL" id="QXFK01000019">
    <property type="protein sequence ID" value="RIV76090.1"/>
    <property type="molecule type" value="Genomic_DNA"/>
</dbReference>
<dbReference type="AlphaFoldDB" id="A0A418NFN8"/>
<keyword evidence="1" id="KW-0732">Signal</keyword>
<evidence type="ECO:0000256" key="1">
    <source>
        <dbReference type="SAM" id="SignalP"/>
    </source>
</evidence>
<evidence type="ECO:0000313" key="2">
    <source>
        <dbReference type="EMBL" id="RIV76090.1"/>
    </source>
</evidence>
<dbReference type="Pfam" id="PF11720">
    <property type="entry name" value="Inhibitor_I78"/>
    <property type="match status" value="1"/>
</dbReference>
<name>A0A418NFN8_9SPHN</name>
<protein>
    <recommendedName>
        <fullName evidence="4">Peptidase inhibitor I78</fullName>
    </recommendedName>
</protein>
<gene>
    <name evidence="2" type="ORF">D2V04_14930</name>
</gene>